<accession>A0ABX5LUR1</accession>
<name>A0ABX5LUR1_9GAMM</name>
<protein>
    <submittedName>
        <fullName evidence="1">Uncharacterized protein</fullName>
    </submittedName>
</protein>
<evidence type="ECO:0000313" key="1">
    <source>
        <dbReference type="EMBL" id="PXF30387.1"/>
    </source>
</evidence>
<dbReference type="EMBL" id="LAPT01000077">
    <property type="protein sequence ID" value="PXF30387.1"/>
    <property type="molecule type" value="Genomic_DNA"/>
</dbReference>
<organism evidence="1 2">
    <name type="scientific">Pokkaliibacter plantistimulans</name>
    <dbReference type="NCBI Taxonomy" id="1635171"/>
    <lineage>
        <taxon>Bacteria</taxon>
        <taxon>Pseudomonadati</taxon>
        <taxon>Pseudomonadota</taxon>
        <taxon>Gammaproteobacteria</taxon>
        <taxon>Oceanospirillales</taxon>
        <taxon>Balneatrichaceae</taxon>
        <taxon>Pokkaliibacter</taxon>
    </lineage>
</organism>
<evidence type="ECO:0000313" key="2">
    <source>
        <dbReference type="Proteomes" id="UP000248090"/>
    </source>
</evidence>
<keyword evidence="2" id="KW-1185">Reference proteome</keyword>
<comment type="caution">
    <text evidence="1">The sequence shown here is derived from an EMBL/GenBank/DDBJ whole genome shotgun (WGS) entry which is preliminary data.</text>
</comment>
<gene>
    <name evidence="1" type="ORF">WH50_15755</name>
</gene>
<sequence length="70" mass="7616">MLVTERVATAKALQRQPSALERAMQLQCLHGIFRAAGGVTAVIAKQRADGIAVEQHQPLQQPQCQLSRPV</sequence>
<dbReference type="Proteomes" id="UP000248090">
    <property type="component" value="Unassembled WGS sequence"/>
</dbReference>
<reference evidence="1 2" key="1">
    <citation type="submission" date="2015-03" db="EMBL/GenBank/DDBJ databases">
        <authorList>
            <person name="Krishnan R."/>
            <person name="Midha S."/>
            <person name="Patil P.B."/>
            <person name="Rameshkumar N."/>
        </authorList>
    </citation>
    <scope>NUCLEOTIDE SEQUENCE [LARGE SCALE GENOMIC DNA]</scope>
    <source>
        <strain evidence="1 2">L1E11</strain>
    </source>
</reference>
<proteinExistence type="predicted"/>